<evidence type="ECO:0000256" key="1">
    <source>
        <dbReference type="ARBA" id="ARBA00005636"/>
    </source>
</evidence>
<feature type="region of interest" description="Disordered" evidence="16">
    <location>
        <begin position="208"/>
        <end position="232"/>
    </location>
</feature>
<evidence type="ECO:0000256" key="7">
    <source>
        <dbReference type="ARBA" id="ARBA00022840"/>
    </source>
</evidence>
<dbReference type="Pfam" id="PF03947">
    <property type="entry name" value="Ribosomal_L2_C"/>
    <property type="match status" value="1"/>
</dbReference>
<keyword evidence="8" id="KW-0694">RNA-binding</keyword>
<evidence type="ECO:0000259" key="18">
    <source>
        <dbReference type="PROSITE" id="PS51194"/>
    </source>
</evidence>
<dbReference type="SUPFAM" id="SSF50249">
    <property type="entry name" value="Nucleic acid-binding proteins"/>
    <property type="match status" value="1"/>
</dbReference>
<dbReference type="GO" id="GO:0003735">
    <property type="term" value="F:structural constituent of ribosome"/>
    <property type="evidence" value="ECO:0007669"/>
    <property type="project" value="InterPro"/>
</dbReference>
<evidence type="ECO:0000256" key="5">
    <source>
        <dbReference type="ARBA" id="ARBA00022801"/>
    </source>
</evidence>
<comment type="similarity">
    <text evidence="1">Belongs to the universal ribosomal protein uL2 family.</text>
</comment>
<dbReference type="SUPFAM" id="SSF50104">
    <property type="entry name" value="Translation proteins SH3-like domain"/>
    <property type="match status" value="1"/>
</dbReference>
<dbReference type="InterPro" id="IPR022669">
    <property type="entry name" value="Ribosomal_uL2_C"/>
</dbReference>
<comment type="caution">
    <text evidence="20">The sequence shown here is derived from an EMBL/GenBank/DDBJ whole genome shotgun (WGS) entry which is preliminary data.</text>
</comment>
<dbReference type="InterPro" id="IPR012340">
    <property type="entry name" value="NA-bd_OB-fold"/>
</dbReference>
<keyword evidence="4" id="KW-0547">Nucleotide-binding</keyword>
<evidence type="ECO:0000256" key="10">
    <source>
        <dbReference type="ARBA" id="ARBA00023274"/>
    </source>
</evidence>
<dbReference type="GO" id="GO:0003724">
    <property type="term" value="F:RNA helicase activity"/>
    <property type="evidence" value="ECO:0007669"/>
    <property type="project" value="UniProtKB-EC"/>
</dbReference>
<evidence type="ECO:0000256" key="9">
    <source>
        <dbReference type="ARBA" id="ARBA00022980"/>
    </source>
</evidence>
<dbReference type="GO" id="GO:0006412">
    <property type="term" value="P:translation"/>
    <property type="evidence" value="ECO:0007669"/>
    <property type="project" value="InterPro"/>
</dbReference>
<dbReference type="InterPro" id="IPR011545">
    <property type="entry name" value="DEAD/DEAH_box_helicase_dom"/>
</dbReference>
<dbReference type="FunFam" id="3.40.50.300:FF:000008">
    <property type="entry name" value="ATP-dependent RNA helicase RhlB"/>
    <property type="match status" value="1"/>
</dbReference>
<feature type="domain" description="Helicase ATP-binding" evidence="17">
    <location>
        <begin position="475"/>
        <end position="663"/>
    </location>
</feature>
<dbReference type="InterPro" id="IPR027417">
    <property type="entry name" value="P-loop_NTPase"/>
</dbReference>
<dbReference type="EC" id="3.6.4.13" evidence="2"/>
<dbReference type="GO" id="GO:0005524">
    <property type="term" value="F:ATP binding"/>
    <property type="evidence" value="ECO:0007669"/>
    <property type="project" value="UniProtKB-KW"/>
</dbReference>
<dbReference type="SMART" id="SM01382">
    <property type="entry name" value="Ribosomal_L2_C"/>
    <property type="match status" value="1"/>
</dbReference>
<evidence type="ECO:0000256" key="15">
    <source>
        <dbReference type="PROSITE-ProRule" id="PRU00552"/>
    </source>
</evidence>
<keyword evidence="5" id="KW-0378">Hydrolase</keyword>
<dbReference type="Gene3D" id="3.40.50.300">
    <property type="entry name" value="P-loop containing nucleotide triphosphate hydrolases"/>
    <property type="match status" value="2"/>
</dbReference>
<gene>
    <name evidence="20" type="ORF">PV327_007992</name>
</gene>
<dbReference type="EMBL" id="JAQQBR010000004">
    <property type="protein sequence ID" value="KAK0179177.1"/>
    <property type="molecule type" value="Genomic_DNA"/>
</dbReference>
<dbReference type="InterPro" id="IPR023672">
    <property type="entry name" value="Ribosomal_uL2_arc_euk"/>
</dbReference>
<feature type="compositionally biased region" description="Basic and acidic residues" evidence="16">
    <location>
        <begin position="330"/>
        <end position="366"/>
    </location>
</feature>
<dbReference type="FunFam" id="2.30.30.30:FF:000006">
    <property type="entry name" value="60S ribosomal protein L8"/>
    <property type="match status" value="1"/>
</dbReference>
<keyword evidence="10" id="KW-0687">Ribonucleoprotein</keyword>
<dbReference type="InterPro" id="IPR022666">
    <property type="entry name" value="Ribosomal_uL2_RNA-bd_dom"/>
</dbReference>
<evidence type="ECO:0000313" key="21">
    <source>
        <dbReference type="Proteomes" id="UP001168972"/>
    </source>
</evidence>
<dbReference type="InterPro" id="IPR001650">
    <property type="entry name" value="Helicase_C-like"/>
</dbReference>
<feature type="short sequence motif" description="Q motif" evidence="15">
    <location>
        <begin position="444"/>
        <end position="472"/>
    </location>
</feature>
<reference evidence="20" key="1">
    <citation type="journal article" date="2023" name="bioRxiv">
        <title>Scaffold-level genome assemblies of two parasitoid biocontrol wasps reveal the parthenogenesis mechanism and an associated novel virus.</title>
        <authorList>
            <person name="Inwood S."/>
            <person name="Skelly J."/>
            <person name="Guhlin J."/>
            <person name="Harrop T."/>
            <person name="Goldson S."/>
            <person name="Dearden P."/>
        </authorList>
    </citation>
    <scope>NUCLEOTIDE SEQUENCE</scope>
    <source>
        <strain evidence="20">Lincoln</strain>
        <tissue evidence="20">Whole body</tissue>
    </source>
</reference>
<keyword evidence="6" id="KW-0347">Helicase</keyword>
<dbReference type="PROSITE" id="PS00467">
    <property type="entry name" value="RIBOSOMAL_L2"/>
    <property type="match status" value="1"/>
</dbReference>
<dbReference type="GO" id="GO:0031047">
    <property type="term" value="P:regulatory ncRNA-mediated gene silencing"/>
    <property type="evidence" value="ECO:0007669"/>
    <property type="project" value="UniProtKB-ARBA"/>
</dbReference>
<dbReference type="SMART" id="SM01383">
    <property type="entry name" value="Ribosomal_L2"/>
    <property type="match status" value="1"/>
</dbReference>
<reference evidence="20" key="2">
    <citation type="submission" date="2023-03" db="EMBL/GenBank/DDBJ databases">
        <authorList>
            <person name="Inwood S.N."/>
            <person name="Skelly J.G."/>
            <person name="Guhlin J."/>
            <person name="Harrop T.W.R."/>
            <person name="Goldson S.G."/>
            <person name="Dearden P.K."/>
        </authorList>
    </citation>
    <scope>NUCLEOTIDE SEQUENCE</scope>
    <source>
        <strain evidence="20">Lincoln</strain>
        <tissue evidence="20">Whole body</tissue>
    </source>
</reference>
<dbReference type="PANTHER" id="PTHR47958">
    <property type="entry name" value="ATP-DEPENDENT RNA HELICASE DBP3"/>
    <property type="match status" value="1"/>
</dbReference>
<evidence type="ECO:0000256" key="2">
    <source>
        <dbReference type="ARBA" id="ARBA00012552"/>
    </source>
</evidence>
<sequence>MGRVIRAQRKGAGSVFRSHTKRRKGAPKLRSLDFSERHGYIKGVVKDIIHDPGRGAPLAVVHFRDPYKFKTRKELFIAPEGMYTGQFLYCGKKATLQIGNVMPVGTMPEGTIVCNLEEKTGDRGRLARASGNYATVIAHNPDSKKTRVKLPSGAKKVIPSNNRAMVGIVAGGGRIDKPILKAGRAYHKYKVKRNCWPKVRGVAMNPVEHPHGGGNHQHIGKASTVKRGTSAGRKIGLIAARRTGRIRAGLDLQGSRQPSGGRYVPPHLRNKSSNGPLGEDYISSDSRYANRDRDGGREQERERDRGGYRSESARTGRDVDFGNFGNRSRRSQENGRDYRQGNFTDRERPVGNDRWSEQNRNDRWQDNRSNSRGGSMGGNWKDESGGYGNSGRGGRNEVDWTIPTSRDERLELELFGTGNTGINFSKYEDIPVEATGENIPSHITSFDEVKLTEIIKNSITLAGYDTPTPVQKYAIPIIIGRRDVMACAQTGSGKTAAFLVPILNQIYECGPRAPPPQISTGRRKQYPLGLVLAPTRELATQIYDEARKFAYRSRMRPAVVYGGSNISDQMRELDRGCHLLVATPGRLVDMLSRGKIGLQNCRFLVLDEADRMLDMGFEPQIRRIVEEDTMPPTGERQTLMFSATFPKEIQMLARDFLSNYIFLAVGRVGSTSENITQKIVWVEEHDKRSYLLDLLQVNSYEVPEESLTLVFVETKKGADMLEEFLAQMGYPVTSIHGDRSQREREDALRRFRAGKAPILVATAVAARGLDIPHVKHVINFDLPGDVEEYVHRIGRTGRMGNLGLATSFFNSRNHNLVRDLVSLLLEANQELPSWLENMFSEARHTGGPRRPGGSSSATTKNTRFGSGGFGARDYRQQPNSGMGNRNGPPSRPGGYGGGYGAGYGGNYNSSYNTANNGGNMSGPDWWGK</sequence>
<dbReference type="InterPro" id="IPR000629">
    <property type="entry name" value="RNA-helicase_DEAD-box_CS"/>
</dbReference>
<feature type="domain" description="Helicase C-terminal" evidence="18">
    <location>
        <begin position="674"/>
        <end position="839"/>
    </location>
</feature>
<dbReference type="SMART" id="SM00490">
    <property type="entry name" value="HELICc"/>
    <property type="match status" value="1"/>
</dbReference>
<dbReference type="Pfam" id="PF00270">
    <property type="entry name" value="DEAD"/>
    <property type="match status" value="1"/>
</dbReference>
<dbReference type="Proteomes" id="UP001168972">
    <property type="component" value="Unassembled WGS sequence"/>
</dbReference>
<dbReference type="FunFam" id="3.40.50.300:FF:000160">
    <property type="entry name" value="ATP-dependent RNA helicase DDX3X"/>
    <property type="match status" value="1"/>
</dbReference>
<dbReference type="Gene3D" id="2.30.30.30">
    <property type="match status" value="1"/>
</dbReference>
<evidence type="ECO:0000256" key="12">
    <source>
        <dbReference type="ARBA" id="ARBA00035242"/>
    </source>
</evidence>
<name>A0AA39G0C6_MICHY</name>
<dbReference type="Pfam" id="PF00181">
    <property type="entry name" value="Ribosomal_L2_N"/>
    <property type="match status" value="1"/>
</dbReference>
<feature type="compositionally biased region" description="Basic and acidic residues" evidence="16">
    <location>
        <begin position="288"/>
        <end position="320"/>
    </location>
</feature>
<dbReference type="InterPro" id="IPR022671">
    <property type="entry name" value="Ribosomal_uL2_CS"/>
</dbReference>
<dbReference type="AlphaFoldDB" id="A0AA39G0C6"/>
<dbReference type="GO" id="GO:0015934">
    <property type="term" value="C:large ribosomal subunit"/>
    <property type="evidence" value="ECO:0007669"/>
    <property type="project" value="InterPro"/>
</dbReference>
<evidence type="ECO:0000256" key="6">
    <source>
        <dbReference type="ARBA" id="ARBA00022806"/>
    </source>
</evidence>
<evidence type="ECO:0000313" key="20">
    <source>
        <dbReference type="EMBL" id="KAK0179177.1"/>
    </source>
</evidence>
<comment type="similarity">
    <text evidence="11">Belongs to the DEAD box helicase family. DDX3/DED1 subfamily.</text>
</comment>
<dbReference type="InterPro" id="IPR014726">
    <property type="entry name" value="Ribosomal_uL2_dom3"/>
</dbReference>
<dbReference type="InterPro" id="IPR014014">
    <property type="entry name" value="RNA_helicase_DEAD_Q_motif"/>
</dbReference>
<proteinExistence type="inferred from homology"/>
<evidence type="ECO:0000256" key="8">
    <source>
        <dbReference type="ARBA" id="ARBA00022884"/>
    </source>
</evidence>
<dbReference type="PROSITE" id="PS51194">
    <property type="entry name" value="HELICASE_CTER"/>
    <property type="match status" value="1"/>
</dbReference>
<evidence type="ECO:0000256" key="13">
    <source>
        <dbReference type="ARBA" id="ARBA00035350"/>
    </source>
</evidence>
<dbReference type="PROSITE" id="PS51192">
    <property type="entry name" value="HELICASE_ATP_BIND_1"/>
    <property type="match status" value="1"/>
</dbReference>
<dbReference type="GO" id="GO:0019843">
    <property type="term" value="F:rRNA binding"/>
    <property type="evidence" value="ECO:0007669"/>
    <property type="project" value="UniProtKB-KW"/>
</dbReference>
<dbReference type="CDD" id="cd18051">
    <property type="entry name" value="DEADc_DDX3"/>
    <property type="match status" value="1"/>
</dbReference>
<dbReference type="InterPro" id="IPR008991">
    <property type="entry name" value="Translation_prot_SH3-like_sf"/>
</dbReference>
<dbReference type="GO" id="GO:0016787">
    <property type="term" value="F:hydrolase activity"/>
    <property type="evidence" value="ECO:0007669"/>
    <property type="project" value="UniProtKB-KW"/>
</dbReference>
<evidence type="ECO:0000259" key="17">
    <source>
        <dbReference type="PROSITE" id="PS51192"/>
    </source>
</evidence>
<feature type="region of interest" description="Disordered" evidence="16">
    <location>
        <begin position="842"/>
        <end position="895"/>
    </location>
</feature>
<dbReference type="PROSITE" id="PS51195">
    <property type="entry name" value="Q_MOTIF"/>
    <property type="match status" value="1"/>
</dbReference>
<dbReference type="NCBIfam" id="NF007180">
    <property type="entry name" value="PRK09612.1"/>
    <property type="match status" value="1"/>
</dbReference>
<dbReference type="FunFam" id="4.10.950.10:FF:000002">
    <property type="entry name" value="60S ribosomal protein L2"/>
    <property type="match status" value="1"/>
</dbReference>
<evidence type="ECO:0000256" key="4">
    <source>
        <dbReference type="ARBA" id="ARBA00022741"/>
    </source>
</evidence>
<dbReference type="Gene3D" id="2.40.50.140">
    <property type="entry name" value="Nucleic acid-binding proteins"/>
    <property type="match status" value="1"/>
</dbReference>
<evidence type="ECO:0000256" key="11">
    <source>
        <dbReference type="ARBA" id="ARBA00024358"/>
    </source>
</evidence>
<dbReference type="PROSITE" id="PS00039">
    <property type="entry name" value="DEAD_ATP_HELICASE"/>
    <property type="match status" value="1"/>
</dbReference>
<dbReference type="SUPFAM" id="SSF52540">
    <property type="entry name" value="P-loop containing nucleoside triphosphate hydrolases"/>
    <property type="match status" value="1"/>
</dbReference>
<feature type="domain" description="DEAD-box RNA helicase Q" evidence="19">
    <location>
        <begin position="444"/>
        <end position="472"/>
    </location>
</feature>
<feature type="region of interest" description="Disordered" evidence="16">
    <location>
        <begin position="248"/>
        <end position="400"/>
    </location>
</feature>
<dbReference type="FunFam" id="2.40.50.140:FF:000020">
    <property type="entry name" value="60S ribosomal protein L2"/>
    <property type="match status" value="1"/>
</dbReference>
<dbReference type="Pfam" id="PF00271">
    <property type="entry name" value="Helicase_C"/>
    <property type="match status" value="1"/>
</dbReference>
<protein>
    <recommendedName>
        <fullName evidence="12">Large ribosomal subunit protein uL2</fullName>
        <ecNumber evidence="2">3.6.4.13</ecNumber>
    </recommendedName>
    <alternativeName>
        <fullName evidence="13">60S ribosomal protein L8</fullName>
    </alternativeName>
</protein>
<keyword evidence="7" id="KW-0067">ATP-binding</keyword>
<accession>A0AA39G0C6</accession>
<evidence type="ECO:0000259" key="19">
    <source>
        <dbReference type="PROSITE" id="PS51195"/>
    </source>
</evidence>
<keyword evidence="9" id="KW-0689">Ribosomal protein</keyword>
<dbReference type="InterPro" id="IPR014722">
    <property type="entry name" value="Rib_uL2_dom2"/>
</dbReference>
<organism evidence="20 21">
    <name type="scientific">Microctonus hyperodae</name>
    <name type="common">Parasitoid wasp</name>
    <dbReference type="NCBI Taxonomy" id="165561"/>
    <lineage>
        <taxon>Eukaryota</taxon>
        <taxon>Metazoa</taxon>
        <taxon>Ecdysozoa</taxon>
        <taxon>Arthropoda</taxon>
        <taxon>Hexapoda</taxon>
        <taxon>Insecta</taxon>
        <taxon>Pterygota</taxon>
        <taxon>Neoptera</taxon>
        <taxon>Endopterygota</taxon>
        <taxon>Hymenoptera</taxon>
        <taxon>Apocrita</taxon>
        <taxon>Ichneumonoidea</taxon>
        <taxon>Braconidae</taxon>
        <taxon>Euphorinae</taxon>
        <taxon>Microctonus</taxon>
    </lineage>
</organism>
<evidence type="ECO:0000256" key="3">
    <source>
        <dbReference type="ARBA" id="ARBA00022730"/>
    </source>
</evidence>
<comment type="catalytic activity">
    <reaction evidence="14">
        <text>ATP + H2O = ADP + phosphate + H(+)</text>
        <dbReference type="Rhea" id="RHEA:13065"/>
        <dbReference type="ChEBI" id="CHEBI:15377"/>
        <dbReference type="ChEBI" id="CHEBI:15378"/>
        <dbReference type="ChEBI" id="CHEBI:30616"/>
        <dbReference type="ChEBI" id="CHEBI:43474"/>
        <dbReference type="ChEBI" id="CHEBI:456216"/>
        <dbReference type="EC" id="3.6.4.13"/>
    </reaction>
</comment>
<dbReference type="SMART" id="SM00487">
    <property type="entry name" value="DEXDc"/>
    <property type="match status" value="1"/>
</dbReference>
<dbReference type="InterPro" id="IPR014001">
    <property type="entry name" value="Helicase_ATP-bd"/>
</dbReference>
<dbReference type="CDD" id="cd18787">
    <property type="entry name" value="SF2_C_DEAD"/>
    <property type="match status" value="1"/>
</dbReference>
<keyword evidence="21" id="KW-1185">Reference proteome</keyword>
<evidence type="ECO:0000256" key="16">
    <source>
        <dbReference type="SAM" id="MobiDB-lite"/>
    </source>
</evidence>
<keyword evidence="3" id="KW-0699">rRNA-binding</keyword>
<evidence type="ECO:0000256" key="14">
    <source>
        <dbReference type="ARBA" id="ARBA00047984"/>
    </source>
</evidence>
<dbReference type="Gene3D" id="4.10.950.10">
    <property type="entry name" value="Ribosomal protein L2, domain 3"/>
    <property type="match status" value="1"/>
</dbReference>